<proteinExistence type="predicted"/>
<feature type="domain" description="Myb/SANT-like DNA-binding" evidence="2">
    <location>
        <begin position="12"/>
        <end position="96"/>
    </location>
</feature>
<evidence type="ECO:0000259" key="2">
    <source>
        <dbReference type="Pfam" id="PF13837"/>
    </source>
</evidence>
<feature type="region of interest" description="Disordered" evidence="1">
    <location>
        <begin position="707"/>
        <end position="733"/>
    </location>
</feature>
<dbReference type="PANTHER" id="PTHR47595:SF1">
    <property type="entry name" value="MYB_SANT-LIKE DNA-BINDING DOMAIN-CONTAINING PROTEIN"/>
    <property type="match status" value="1"/>
</dbReference>
<dbReference type="Gene3D" id="1.10.10.60">
    <property type="entry name" value="Homeodomain-like"/>
    <property type="match status" value="1"/>
</dbReference>
<gene>
    <name evidence="3" type="ORF">BBRV_LOCUS64227</name>
</gene>
<dbReference type="AlphaFoldDB" id="A0A6V7JWZ3"/>
<dbReference type="PANTHER" id="PTHR47595">
    <property type="entry name" value="HEAT SHOCK 70 KDA PROTEIN 14"/>
    <property type="match status" value="1"/>
</dbReference>
<feature type="region of interest" description="Disordered" evidence="1">
    <location>
        <begin position="403"/>
        <end position="428"/>
    </location>
</feature>
<dbReference type="Pfam" id="PF13837">
    <property type="entry name" value="Myb_DNA-bind_4"/>
    <property type="match status" value="1"/>
</dbReference>
<organism evidence="3">
    <name type="scientific">Bracon brevicornis</name>
    <dbReference type="NCBI Taxonomy" id="1563983"/>
    <lineage>
        <taxon>Eukaryota</taxon>
        <taxon>Metazoa</taxon>
        <taxon>Ecdysozoa</taxon>
        <taxon>Arthropoda</taxon>
        <taxon>Hexapoda</taxon>
        <taxon>Insecta</taxon>
        <taxon>Pterygota</taxon>
        <taxon>Neoptera</taxon>
        <taxon>Endopterygota</taxon>
        <taxon>Hymenoptera</taxon>
        <taxon>Apocrita</taxon>
        <taxon>Ichneumonoidea</taxon>
        <taxon>Braconidae</taxon>
        <taxon>Braconinae</taxon>
        <taxon>Bracon</taxon>
    </lineage>
</organism>
<name>A0A6V7JWZ3_9HYME</name>
<dbReference type="EMBL" id="CADCXW020000021">
    <property type="protein sequence ID" value="CAD1556644.1"/>
    <property type="molecule type" value="Genomic_DNA"/>
</dbReference>
<protein>
    <recommendedName>
        <fullName evidence="2">Myb/SANT-like DNA-binding domain-containing protein</fullName>
    </recommendedName>
</protein>
<reference evidence="3" key="1">
    <citation type="submission" date="2020-07" db="EMBL/GenBank/DDBJ databases">
        <authorList>
            <person name="Ferguson B K."/>
        </authorList>
    </citation>
    <scope>NUCLEOTIDE SEQUENCE</scope>
    <source>
        <strain evidence="3">L06</strain>
    </source>
</reference>
<evidence type="ECO:0000256" key="1">
    <source>
        <dbReference type="SAM" id="MobiDB-lite"/>
    </source>
</evidence>
<dbReference type="InterPro" id="IPR044822">
    <property type="entry name" value="Myb_DNA-bind_4"/>
</dbReference>
<feature type="compositionally biased region" description="Basic and acidic residues" evidence="1">
    <location>
        <begin position="900"/>
        <end position="923"/>
    </location>
</feature>
<feature type="region of interest" description="Disordered" evidence="1">
    <location>
        <begin position="900"/>
        <end position="966"/>
    </location>
</feature>
<feature type="compositionally biased region" description="Polar residues" evidence="1">
    <location>
        <begin position="406"/>
        <end position="424"/>
    </location>
</feature>
<sequence length="966" mass="110763">MKMSDTTESTKYKWTPESTTLLVSVWTDRQVQKQLEYAVKPQVIWESIAKYMRKKGYEVTAKQCRSRMKQVLVCYREAKKSGTRAGVERYYESIDKVLESKRLGKQEIEIETDIGIDTVDSAPLNLRSPEKDTKTQTNFMVRQNKFEEPPEPLLRQIDLDARYTYGHEYYDSSESNETVLARPHRSLSPTIRDPRLNLEPKILRPNVNKNMRRSHPDERYRYNTLSENIPLKNTVQNVQNQIIQENMMLRNQLSPDFMVNQIPQQIPDYYNIGHMQIPQRQSTIGNYVPDNLLYTQPQRMSTNMARIQSQLQQCALTERMDAKNFGPYSQNPELNGNFKPFRSQPNYAQDIAPNLNEAFTQQKMPKPQNLNETYDQDADIYPVNQTAITNNATFNDDTISIDFAQDSPSASENGASGSKNNESPPNIPLRKKKAQKLEQLMINALTSQTEVVNKILAAQDSMVSKILDRDQDRQNRLENRLDQLMNVVQATVLNKSTSSKDSEAPTVVPATSTLPSVPICFSPPPRPGLAPPKLDLVPPKPCRVPCTSPSSNIEFIQQNPMTTKPGVIRPQKPGTIWSKLGPVSASPFVQAQKEMNIAAIAQEWRTKSSAERRIAISPVDFNTKSIIEETSRFLQSERLMEERIENARRTFFDEGNKGLNQSARRSLFNPKLDEIQNQEEINKMVKTPSAAVILTQTFLEIERQAEEKTRMNPIPKPRPIRRREDDLLSGQGDGFERLRNLEEALGLNTSTPAKVEEKYEHKQRYNMNEPLPKQTIQELAHLVMQSARWKNPEVVEASSAPPPPPPPQKSAFEVYAQRQGYKKAKEWLEDRYSYGAEKQNVDSKNYSEQKNYPMGFINPGNYEEDKIIHERRDFRPIGFHNDVVGQNKYAKETEFLERERTYERQKNRQREQGEKEMRRAKDSDAEDNDEYLDTTTTMKPYRKTSLTSNGGGSGTGSLKNPGCAIS</sequence>
<accession>A0A6V7JWZ3</accession>
<evidence type="ECO:0000313" key="3">
    <source>
        <dbReference type="EMBL" id="CAD1556644.1"/>
    </source>
</evidence>